<dbReference type="PhylomeDB" id="T1IXE0"/>
<evidence type="ECO:0000256" key="9">
    <source>
        <dbReference type="ARBA" id="ARBA00047394"/>
    </source>
</evidence>
<dbReference type="PANTHER" id="PTHR11712">
    <property type="entry name" value="POLYKETIDE SYNTHASE-RELATED"/>
    <property type="match status" value="1"/>
</dbReference>
<evidence type="ECO:0000256" key="7">
    <source>
        <dbReference type="ARBA" id="ARBA00023160"/>
    </source>
</evidence>
<evidence type="ECO:0000313" key="22">
    <source>
        <dbReference type="Proteomes" id="UP000014500"/>
    </source>
</evidence>
<evidence type="ECO:0000256" key="12">
    <source>
        <dbReference type="ARBA" id="ARBA00048506"/>
    </source>
</evidence>
<dbReference type="AlphaFoldDB" id="T1IXE0"/>
<dbReference type="InterPro" id="IPR018201">
    <property type="entry name" value="Ketoacyl_synth_AS"/>
</dbReference>
<dbReference type="InterPro" id="IPR014030">
    <property type="entry name" value="Ketoacyl_synth_N"/>
</dbReference>
<keyword evidence="6" id="KW-0443">Lipid metabolism</keyword>
<dbReference type="Pfam" id="PF00109">
    <property type="entry name" value="ketoacyl-synt"/>
    <property type="match status" value="1"/>
</dbReference>
<dbReference type="HOGENOM" id="CLU_000022_69_2_1"/>
<dbReference type="GO" id="GO:0004315">
    <property type="term" value="F:3-oxoacyl-[acyl-carrier-protein] synthase activity"/>
    <property type="evidence" value="ECO:0007669"/>
    <property type="project" value="UniProtKB-EC"/>
</dbReference>
<comment type="catalytic activity">
    <reaction evidence="12">
        <text>a fatty acyl-[ACP] + malonyl-[ACP] + H(+) = a 3-oxoacyl-[ACP] + holo-[ACP] + CO2</text>
        <dbReference type="Rhea" id="RHEA:22836"/>
        <dbReference type="Rhea" id="RHEA-COMP:9623"/>
        <dbReference type="Rhea" id="RHEA-COMP:9685"/>
        <dbReference type="Rhea" id="RHEA-COMP:9916"/>
        <dbReference type="Rhea" id="RHEA-COMP:14125"/>
        <dbReference type="ChEBI" id="CHEBI:15378"/>
        <dbReference type="ChEBI" id="CHEBI:16526"/>
        <dbReference type="ChEBI" id="CHEBI:64479"/>
        <dbReference type="ChEBI" id="CHEBI:78449"/>
        <dbReference type="ChEBI" id="CHEBI:78776"/>
        <dbReference type="ChEBI" id="CHEBI:138651"/>
        <dbReference type="EC" id="2.3.1.41"/>
    </reaction>
    <physiologicalReaction direction="left-to-right" evidence="12">
        <dbReference type="Rhea" id="RHEA:22837"/>
    </physiologicalReaction>
</comment>
<evidence type="ECO:0000256" key="11">
    <source>
        <dbReference type="ARBA" id="ARBA00047578"/>
    </source>
</evidence>
<evidence type="ECO:0000256" key="5">
    <source>
        <dbReference type="ARBA" id="ARBA00022832"/>
    </source>
</evidence>
<evidence type="ECO:0000313" key="21">
    <source>
        <dbReference type="EnsemblMetazoa" id="SMAR005872-PA"/>
    </source>
</evidence>
<keyword evidence="3 17" id="KW-0444">Lipid biosynthesis</keyword>
<dbReference type="GO" id="GO:0006633">
    <property type="term" value="P:fatty acid biosynthetic process"/>
    <property type="evidence" value="ECO:0007669"/>
    <property type="project" value="UniProtKB-KW"/>
</dbReference>
<dbReference type="NCBIfam" id="TIGR03150">
    <property type="entry name" value="fabF"/>
    <property type="match status" value="1"/>
</dbReference>
<dbReference type="InterPro" id="IPR017568">
    <property type="entry name" value="3-oxoacyl-ACP_synth-2"/>
</dbReference>
<sequence>MGLVCPLGVGVDLVWTKLINGKCGVQSISDPSFKKIPCKVAAFVPRGSEDGSLIVENFMKKSEMRSMSSATVYAIIAAQEALADSKWQPINDNDKQNSGVAIGMGMTDLEEILNTGTALQNEGYNRVSPFFVTKILTNLAAGHISIKYGLEGPNHSVSTACTTGIHAIGDAFRFIQYGDANVMVCGGTEAAISPLSIAAFSRMRALATKFNDDPLKSSRPFDHLRDGFVMGEGAGVVVLEELQHAKARGAKIHAEIFGYGLSGDGFHITAPRDDGSGALRCMANAMSNVNVDKNSIGYINAHATSTPLGDEIENKAIRMLFGDHAYKLAVSSTKGAVGHLLGAAGAVETIFTVLACKTGQLPPTINFEKGGVEMDLNYVPNICQKWPSFSENRRIALTNSFGFGGTNASLCIGNYLN</sequence>
<evidence type="ECO:0000256" key="6">
    <source>
        <dbReference type="ARBA" id="ARBA00023098"/>
    </source>
</evidence>
<evidence type="ECO:0000256" key="4">
    <source>
        <dbReference type="ARBA" id="ARBA00022679"/>
    </source>
</evidence>
<dbReference type="EMBL" id="JH431646">
    <property type="status" value="NOT_ANNOTATED_CDS"/>
    <property type="molecule type" value="Genomic_DNA"/>
</dbReference>
<evidence type="ECO:0000256" key="2">
    <source>
        <dbReference type="ARBA" id="ARBA00008467"/>
    </source>
</evidence>
<dbReference type="PANTHER" id="PTHR11712:SF336">
    <property type="entry name" value="3-OXOACYL-[ACYL-CARRIER-PROTEIN] SYNTHASE, MITOCHONDRIAL"/>
    <property type="match status" value="1"/>
</dbReference>
<comment type="pathway">
    <text evidence="1">Lipid metabolism; fatty acid biosynthesis.</text>
</comment>
<comment type="catalytic activity">
    <reaction evidence="11">
        <text>dodecanoyl-[ACP] + malonyl-[ACP] + H(+) = 3-oxotetradecanoyl-[ACP] + holo-[ACP] + CO2</text>
        <dbReference type="Rhea" id="RHEA:41884"/>
        <dbReference type="Rhea" id="RHEA-COMP:9623"/>
        <dbReference type="Rhea" id="RHEA-COMP:9644"/>
        <dbReference type="Rhea" id="RHEA-COMP:9645"/>
        <dbReference type="Rhea" id="RHEA-COMP:9685"/>
        <dbReference type="ChEBI" id="CHEBI:15378"/>
        <dbReference type="ChEBI" id="CHEBI:16526"/>
        <dbReference type="ChEBI" id="CHEBI:64479"/>
        <dbReference type="ChEBI" id="CHEBI:65264"/>
        <dbReference type="ChEBI" id="CHEBI:78449"/>
        <dbReference type="ChEBI" id="CHEBI:78473"/>
    </reaction>
    <physiologicalReaction direction="left-to-right" evidence="11">
        <dbReference type="Rhea" id="RHEA:41885"/>
    </physiologicalReaction>
</comment>
<keyword evidence="7 17" id="KW-0275">Fatty acid biosynthesis</keyword>
<proteinExistence type="inferred from homology"/>
<dbReference type="EnsemblMetazoa" id="SMAR005872-RA">
    <property type="protein sequence ID" value="SMAR005872-PA"/>
    <property type="gene ID" value="SMAR005872"/>
</dbReference>
<dbReference type="OMA" id="QIGHCLG"/>
<keyword evidence="22" id="KW-1185">Reference proteome</keyword>
<dbReference type="eggNOG" id="KOG1394">
    <property type="taxonomic scope" value="Eukaryota"/>
</dbReference>
<comment type="similarity">
    <text evidence="2 17 19">Belongs to the thiolase-like superfamily. Beta-ketoacyl-ACP synthases family.</text>
</comment>
<evidence type="ECO:0000256" key="16">
    <source>
        <dbReference type="ARBA" id="ARBA00054575"/>
    </source>
</evidence>
<dbReference type="InterPro" id="IPR000794">
    <property type="entry name" value="Beta-ketoacyl_synthase"/>
</dbReference>
<dbReference type="STRING" id="126957.T1IXE0"/>
<reference evidence="22" key="1">
    <citation type="submission" date="2011-05" db="EMBL/GenBank/DDBJ databases">
        <authorList>
            <person name="Richards S.R."/>
            <person name="Qu J."/>
            <person name="Jiang H."/>
            <person name="Jhangiani S.N."/>
            <person name="Agravi P."/>
            <person name="Goodspeed R."/>
            <person name="Gross S."/>
            <person name="Mandapat C."/>
            <person name="Jackson L."/>
            <person name="Mathew T."/>
            <person name="Pu L."/>
            <person name="Thornton R."/>
            <person name="Saada N."/>
            <person name="Wilczek-Boney K.B."/>
            <person name="Lee S."/>
            <person name="Kovar C."/>
            <person name="Wu Y."/>
            <person name="Scherer S.E."/>
            <person name="Worley K.C."/>
            <person name="Muzny D.M."/>
            <person name="Gibbs R."/>
        </authorList>
    </citation>
    <scope>NUCLEOTIDE SEQUENCE</scope>
    <source>
        <strain evidence="22">Brora</strain>
    </source>
</reference>
<dbReference type="FunFam" id="3.40.47.10:FF:000024">
    <property type="entry name" value="3-oxoacyl-[acyl-carrier-protein] synthase, mitochondrial"/>
    <property type="match status" value="1"/>
</dbReference>
<dbReference type="GO" id="GO:0005739">
    <property type="term" value="C:mitochondrion"/>
    <property type="evidence" value="ECO:0007669"/>
    <property type="project" value="TreeGrafter"/>
</dbReference>
<dbReference type="CDD" id="cd00834">
    <property type="entry name" value="KAS_I_II"/>
    <property type="match status" value="1"/>
</dbReference>
<evidence type="ECO:0000256" key="18">
    <source>
        <dbReference type="PIRSR" id="PIRSR000447-1"/>
    </source>
</evidence>
<protein>
    <recommendedName>
        <fullName evidence="17">3-oxoacyl-[acyl-carrier-protein] synthase</fullName>
    </recommendedName>
</protein>
<evidence type="ECO:0000256" key="10">
    <source>
        <dbReference type="ARBA" id="ARBA00047451"/>
    </source>
</evidence>
<comment type="catalytic activity">
    <reaction evidence="9">
        <text>hexanoyl-[ACP] + malonyl-[ACP] + H(+) = 3-oxooctanoyl-[ACP] + holo-[ACP] + CO2</text>
        <dbReference type="Rhea" id="RHEA:41836"/>
        <dbReference type="Rhea" id="RHEA-COMP:9623"/>
        <dbReference type="Rhea" id="RHEA-COMP:9632"/>
        <dbReference type="Rhea" id="RHEA-COMP:9633"/>
        <dbReference type="Rhea" id="RHEA-COMP:9685"/>
        <dbReference type="ChEBI" id="CHEBI:15378"/>
        <dbReference type="ChEBI" id="CHEBI:16526"/>
        <dbReference type="ChEBI" id="CHEBI:64479"/>
        <dbReference type="ChEBI" id="CHEBI:78449"/>
        <dbReference type="ChEBI" id="CHEBI:78459"/>
        <dbReference type="ChEBI" id="CHEBI:78460"/>
    </reaction>
    <physiologicalReaction direction="left-to-right" evidence="9">
        <dbReference type="Rhea" id="RHEA:41837"/>
    </physiologicalReaction>
</comment>
<evidence type="ECO:0000256" key="1">
    <source>
        <dbReference type="ARBA" id="ARBA00005194"/>
    </source>
</evidence>
<keyword evidence="5" id="KW-0276">Fatty acid metabolism</keyword>
<dbReference type="NCBIfam" id="NF005589">
    <property type="entry name" value="PRK07314.1"/>
    <property type="match status" value="1"/>
</dbReference>
<dbReference type="Pfam" id="PF02801">
    <property type="entry name" value="Ketoacyl-synt_C"/>
    <property type="match status" value="1"/>
</dbReference>
<feature type="active site" description="For beta-ketoacyl synthase activity" evidence="18">
    <location>
        <position position="161"/>
    </location>
</feature>
<comment type="function">
    <text evidence="16">May play a role in the biosynthesis of lipoic acid as well as longer chain fatty acids required for optimal mitochondrial function.</text>
</comment>
<keyword evidence="8" id="KW-0012">Acyltransferase</keyword>
<organism evidence="21 22">
    <name type="scientific">Strigamia maritima</name>
    <name type="common">European centipede</name>
    <name type="synonym">Geophilus maritimus</name>
    <dbReference type="NCBI Taxonomy" id="126957"/>
    <lineage>
        <taxon>Eukaryota</taxon>
        <taxon>Metazoa</taxon>
        <taxon>Ecdysozoa</taxon>
        <taxon>Arthropoda</taxon>
        <taxon>Myriapoda</taxon>
        <taxon>Chilopoda</taxon>
        <taxon>Pleurostigmophora</taxon>
        <taxon>Geophilomorpha</taxon>
        <taxon>Linotaeniidae</taxon>
        <taxon>Strigamia</taxon>
    </lineage>
</organism>
<dbReference type="InterPro" id="IPR016039">
    <property type="entry name" value="Thiolase-like"/>
</dbReference>
<evidence type="ECO:0000256" key="3">
    <source>
        <dbReference type="ARBA" id="ARBA00022516"/>
    </source>
</evidence>
<dbReference type="Proteomes" id="UP000014500">
    <property type="component" value="Unassembled WGS sequence"/>
</dbReference>
<evidence type="ECO:0000256" key="13">
    <source>
        <dbReference type="ARBA" id="ARBA00049109"/>
    </source>
</evidence>
<dbReference type="SUPFAM" id="SSF53901">
    <property type="entry name" value="Thiolase-like"/>
    <property type="match status" value="2"/>
</dbReference>
<dbReference type="PROSITE" id="PS00606">
    <property type="entry name" value="KS3_1"/>
    <property type="match status" value="1"/>
</dbReference>
<feature type="domain" description="Ketosynthase family 3 (KS3)" evidence="20">
    <location>
        <begin position="1"/>
        <end position="414"/>
    </location>
</feature>
<comment type="catalytic activity">
    <reaction evidence="15">
        <text>octanoyl-[ACP] + malonyl-[ACP] + H(+) = 3-oxodecanoyl-[ACP] + holo-[ACP] + CO2</text>
        <dbReference type="Rhea" id="RHEA:41852"/>
        <dbReference type="Rhea" id="RHEA-COMP:9623"/>
        <dbReference type="Rhea" id="RHEA-COMP:9636"/>
        <dbReference type="Rhea" id="RHEA-COMP:9637"/>
        <dbReference type="Rhea" id="RHEA-COMP:9685"/>
        <dbReference type="ChEBI" id="CHEBI:15378"/>
        <dbReference type="ChEBI" id="CHEBI:16526"/>
        <dbReference type="ChEBI" id="CHEBI:64479"/>
        <dbReference type="ChEBI" id="CHEBI:78449"/>
        <dbReference type="ChEBI" id="CHEBI:78463"/>
        <dbReference type="ChEBI" id="CHEBI:78464"/>
    </reaction>
    <physiologicalReaction direction="left-to-right" evidence="15">
        <dbReference type="Rhea" id="RHEA:41853"/>
    </physiologicalReaction>
</comment>
<comment type="catalytic activity">
    <reaction evidence="13">
        <text>decanoyl-[ACP] + malonyl-[ACP] + H(+) = 3-oxododecanoyl-[ACP] + holo-[ACP] + CO2</text>
        <dbReference type="Rhea" id="RHEA:41868"/>
        <dbReference type="Rhea" id="RHEA-COMP:9623"/>
        <dbReference type="Rhea" id="RHEA-COMP:9640"/>
        <dbReference type="Rhea" id="RHEA-COMP:9641"/>
        <dbReference type="Rhea" id="RHEA-COMP:9685"/>
        <dbReference type="ChEBI" id="CHEBI:15378"/>
        <dbReference type="ChEBI" id="CHEBI:16526"/>
        <dbReference type="ChEBI" id="CHEBI:64479"/>
        <dbReference type="ChEBI" id="CHEBI:78449"/>
        <dbReference type="ChEBI" id="CHEBI:78468"/>
        <dbReference type="ChEBI" id="CHEBI:78469"/>
    </reaction>
    <physiologicalReaction direction="left-to-right" evidence="13">
        <dbReference type="Rhea" id="RHEA:41869"/>
    </physiologicalReaction>
</comment>
<dbReference type="InterPro" id="IPR014031">
    <property type="entry name" value="Ketoacyl_synth_C"/>
</dbReference>
<evidence type="ECO:0000256" key="15">
    <source>
        <dbReference type="ARBA" id="ARBA00049533"/>
    </source>
</evidence>
<evidence type="ECO:0000256" key="17">
    <source>
        <dbReference type="PIRNR" id="PIRNR000447"/>
    </source>
</evidence>
<evidence type="ECO:0000256" key="14">
    <source>
        <dbReference type="ARBA" id="ARBA00049449"/>
    </source>
</evidence>
<reference evidence="21" key="2">
    <citation type="submission" date="2015-02" db="UniProtKB">
        <authorList>
            <consortium name="EnsemblMetazoa"/>
        </authorList>
    </citation>
    <scope>IDENTIFICATION</scope>
</reference>
<dbReference type="FunFam" id="3.40.47.10:FF:000015">
    <property type="entry name" value="3-oxoacyl-[acyl-carrier-protein] synthase, mitochondrial"/>
    <property type="match status" value="1"/>
</dbReference>
<comment type="catalytic activity">
    <reaction evidence="14">
        <text>butanoyl-[ACP] + malonyl-[ACP] + H(+) = 3-oxohexanoyl-[ACP] + holo-[ACP] + CO2</text>
        <dbReference type="Rhea" id="RHEA:41820"/>
        <dbReference type="Rhea" id="RHEA-COMP:9623"/>
        <dbReference type="Rhea" id="RHEA-COMP:9628"/>
        <dbReference type="Rhea" id="RHEA-COMP:9629"/>
        <dbReference type="Rhea" id="RHEA-COMP:9685"/>
        <dbReference type="ChEBI" id="CHEBI:15378"/>
        <dbReference type="ChEBI" id="CHEBI:16526"/>
        <dbReference type="ChEBI" id="CHEBI:64479"/>
        <dbReference type="ChEBI" id="CHEBI:78449"/>
        <dbReference type="ChEBI" id="CHEBI:78454"/>
        <dbReference type="ChEBI" id="CHEBI:78456"/>
    </reaction>
    <physiologicalReaction direction="left-to-right" evidence="14">
        <dbReference type="Rhea" id="RHEA:41821"/>
    </physiologicalReaction>
</comment>
<keyword evidence="4 17" id="KW-0808">Transferase</keyword>
<dbReference type="PIRSF" id="PIRSF000447">
    <property type="entry name" value="KAS_II"/>
    <property type="match status" value="1"/>
</dbReference>
<dbReference type="Gene3D" id="3.40.47.10">
    <property type="match status" value="2"/>
</dbReference>
<evidence type="ECO:0000256" key="8">
    <source>
        <dbReference type="ARBA" id="ARBA00023315"/>
    </source>
</evidence>
<accession>T1IXE0</accession>
<evidence type="ECO:0000256" key="19">
    <source>
        <dbReference type="RuleBase" id="RU003694"/>
    </source>
</evidence>
<evidence type="ECO:0000259" key="20">
    <source>
        <dbReference type="PROSITE" id="PS52004"/>
    </source>
</evidence>
<dbReference type="InterPro" id="IPR020841">
    <property type="entry name" value="PKS_Beta-ketoAc_synthase_dom"/>
</dbReference>
<dbReference type="SMART" id="SM00825">
    <property type="entry name" value="PKS_KS"/>
    <property type="match status" value="1"/>
</dbReference>
<comment type="catalytic activity">
    <reaction evidence="10">
        <text>tetradecanoyl-[ACP] + malonyl-[ACP] + H(+) = 3-oxohexadecanoyl-[ACP] + holo-[ACP] + CO2</text>
        <dbReference type="Rhea" id="RHEA:41900"/>
        <dbReference type="Rhea" id="RHEA-COMP:9623"/>
        <dbReference type="Rhea" id="RHEA-COMP:9648"/>
        <dbReference type="Rhea" id="RHEA-COMP:9649"/>
        <dbReference type="Rhea" id="RHEA-COMP:9685"/>
        <dbReference type="ChEBI" id="CHEBI:15378"/>
        <dbReference type="ChEBI" id="CHEBI:16526"/>
        <dbReference type="ChEBI" id="CHEBI:64479"/>
        <dbReference type="ChEBI" id="CHEBI:78449"/>
        <dbReference type="ChEBI" id="CHEBI:78477"/>
        <dbReference type="ChEBI" id="CHEBI:78478"/>
    </reaction>
    <physiologicalReaction direction="left-to-right" evidence="10">
        <dbReference type="Rhea" id="RHEA:41901"/>
    </physiologicalReaction>
</comment>
<name>T1IXE0_STRMM</name>
<dbReference type="PROSITE" id="PS52004">
    <property type="entry name" value="KS3_2"/>
    <property type="match status" value="1"/>
</dbReference>